<proteinExistence type="predicted"/>
<gene>
    <name evidence="2" type="ORF">Adu01nite_09150</name>
</gene>
<evidence type="ECO:0000259" key="1">
    <source>
        <dbReference type="Pfam" id="PF04149"/>
    </source>
</evidence>
<dbReference type="RefSeq" id="WP_203725086.1">
    <property type="nucleotide sequence ID" value="NZ_BAAATX010000023.1"/>
</dbReference>
<feature type="domain" description="DUF397" evidence="1">
    <location>
        <begin position="20"/>
        <end position="63"/>
    </location>
</feature>
<dbReference type="InterPro" id="IPR007278">
    <property type="entry name" value="DUF397"/>
</dbReference>
<protein>
    <recommendedName>
        <fullName evidence="1">DUF397 domain-containing protein</fullName>
    </recommendedName>
</protein>
<reference evidence="2 3" key="1">
    <citation type="submission" date="2021-01" db="EMBL/GenBank/DDBJ databases">
        <title>Whole genome shotgun sequence of Actinoplanes durhamensis NBRC 14914.</title>
        <authorList>
            <person name="Komaki H."/>
            <person name="Tamura T."/>
        </authorList>
    </citation>
    <scope>NUCLEOTIDE SEQUENCE [LARGE SCALE GENOMIC DNA]</scope>
    <source>
        <strain evidence="2 3">NBRC 14914</strain>
    </source>
</reference>
<dbReference type="Proteomes" id="UP000637628">
    <property type="component" value="Unassembled WGS sequence"/>
</dbReference>
<evidence type="ECO:0000313" key="3">
    <source>
        <dbReference type="Proteomes" id="UP000637628"/>
    </source>
</evidence>
<organism evidence="2 3">
    <name type="scientific">Paractinoplanes durhamensis</name>
    <dbReference type="NCBI Taxonomy" id="113563"/>
    <lineage>
        <taxon>Bacteria</taxon>
        <taxon>Bacillati</taxon>
        <taxon>Actinomycetota</taxon>
        <taxon>Actinomycetes</taxon>
        <taxon>Micromonosporales</taxon>
        <taxon>Micromonosporaceae</taxon>
        <taxon>Paractinoplanes</taxon>
    </lineage>
</organism>
<comment type="caution">
    <text evidence="2">The sequence shown here is derived from an EMBL/GenBank/DDBJ whole genome shotgun (WGS) entry which is preliminary data.</text>
</comment>
<keyword evidence="3" id="KW-1185">Reference proteome</keyword>
<sequence length="69" mass="7552">MGPSRPAFRVKAKLADTTASEGNCVEVATNLPSVVAVRDTKNRANGTLLFTSEEWKAFITDLRHGEFDL</sequence>
<dbReference type="EMBL" id="BOML01000006">
    <property type="protein sequence ID" value="GID99564.1"/>
    <property type="molecule type" value="Genomic_DNA"/>
</dbReference>
<accession>A0ABQ3YPQ4</accession>
<name>A0ABQ3YPQ4_9ACTN</name>
<dbReference type="Pfam" id="PF04149">
    <property type="entry name" value="DUF397"/>
    <property type="match status" value="1"/>
</dbReference>
<evidence type="ECO:0000313" key="2">
    <source>
        <dbReference type="EMBL" id="GID99564.1"/>
    </source>
</evidence>